<sequence>MLAKERAVALEAVQKAMRVCRQVYCHLRADDTEYKSDASPVTVADYAVQAVVNTVLAEAFPDVRIVGEEDARGLRDTQQPQVAHLRERITTLANSVLESTQTTEQLLAAIDRGRYEGGARGQHWTLDPIDGTKGFVRGGQYAVCLALIEDGQVQLGVLGCPNLPSMGSGSPEDGMGERGVLFVAVRGHGAYQRAWKSTSEHPIKLAASSHTSDMADFTDARLCESWEAAHSDHGTAARIRASLGIKARPVRLDSQCKYGVVARGEADIYLRLPTRADYVEKIWDHAAGSLLVEEAGARITDADGRPLQFGHGRYLSMNRGIVVAHRDRHAAVLEAVQAQMHG</sequence>
<dbReference type="PANTHER" id="PTHR43200:SF6">
    <property type="entry name" value="3'(2'),5'-BISPHOSPHATE NUCLEOTIDASE"/>
    <property type="match status" value="1"/>
</dbReference>
<keyword evidence="12" id="KW-1185">Reference proteome</keyword>
<comment type="catalytic activity">
    <reaction evidence="7">
        <text>adenosine 2',5'-bisphosphate + H2O = AMP + phosphate</text>
        <dbReference type="Rhea" id="RHEA:77643"/>
        <dbReference type="ChEBI" id="CHEBI:15377"/>
        <dbReference type="ChEBI" id="CHEBI:43474"/>
        <dbReference type="ChEBI" id="CHEBI:194156"/>
        <dbReference type="ChEBI" id="CHEBI:456215"/>
        <dbReference type="EC" id="3.1.3.7"/>
    </reaction>
    <physiologicalReaction direction="left-to-right" evidence="7">
        <dbReference type="Rhea" id="RHEA:77644"/>
    </physiologicalReaction>
</comment>
<dbReference type="PROSITE" id="PS00630">
    <property type="entry name" value="IMP_2"/>
    <property type="match status" value="1"/>
</dbReference>
<evidence type="ECO:0000256" key="7">
    <source>
        <dbReference type="ARBA" id="ARBA00044466"/>
    </source>
</evidence>
<dbReference type="Gene3D" id="3.30.540.10">
    <property type="entry name" value="Fructose-1,6-Bisphosphatase, subunit A, domain 1"/>
    <property type="match status" value="1"/>
</dbReference>
<feature type="binding site" evidence="10">
    <location>
        <position position="127"/>
    </location>
    <ligand>
        <name>Mg(2+)</name>
        <dbReference type="ChEBI" id="CHEBI:18420"/>
        <label>1</label>
        <note>catalytic</note>
    </ligand>
</feature>
<dbReference type="FunFam" id="3.40.190.80:FF:000003">
    <property type="entry name" value="PAP-specific phosphatase HAL2-like"/>
    <property type="match status" value="1"/>
</dbReference>
<accession>A0A4P9Z1X6</accession>
<proteinExistence type="inferred from homology"/>
<feature type="binding site" evidence="10">
    <location>
        <position position="129"/>
    </location>
    <ligand>
        <name>Mg(2+)</name>
        <dbReference type="ChEBI" id="CHEBI:18420"/>
        <label>1</label>
        <note>catalytic</note>
    </ligand>
</feature>
<evidence type="ECO:0000256" key="10">
    <source>
        <dbReference type="PIRSR" id="PIRSR600760-2"/>
    </source>
</evidence>
<evidence type="ECO:0000256" key="5">
    <source>
        <dbReference type="ARBA" id="ARBA00022801"/>
    </source>
</evidence>
<dbReference type="InterPro" id="IPR020583">
    <property type="entry name" value="Inositol_monoP_metal-BS"/>
</dbReference>
<dbReference type="GO" id="GO:0046872">
    <property type="term" value="F:metal ion binding"/>
    <property type="evidence" value="ECO:0007669"/>
    <property type="project" value="UniProtKB-KW"/>
</dbReference>
<dbReference type="InterPro" id="IPR000760">
    <property type="entry name" value="Inositol_monophosphatase-like"/>
</dbReference>
<dbReference type="AlphaFoldDB" id="A0A4P9Z1X6"/>
<dbReference type="SUPFAM" id="SSF56655">
    <property type="entry name" value="Carbohydrate phosphatase"/>
    <property type="match status" value="1"/>
</dbReference>
<comment type="cofactor">
    <cofactor evidence="1 10">
        <name>Mg(2+)</name>
        <dbReference type="ChEBI" id="CHEBI:18420"/>
    </cofactor>
</comment>
<evidence type="ECO:0000256" key="1">
    <source>
        <dbReference type="ARBA" id="ARBA00001946"/>
    </source>
</evidence>
<dbReference type="InterPro" id="IPR020550">
    <property type="entry name" value="Inositol_monophosphatase_CS"/>
</dbReference>
<dbReference type="GO" id="GO:0008441">
    <property type="term" value="F:3'(2'),5'-bisphosphate nucleotidase activity"/>
    <property type="evidence" value="ECO:0007669"/>
    <property type="project" value="UniProtKB-EC"/>
</dbReference>
<keyword evidence="6 10" id="KW-0460">Magnesium</keyword>
<dbReference type="Gene3D" id="3.40.190.80">
    <property type="match status" value="1"/>
</dbReference>
<dbReference type="PROSITE" id="PS00629">
    <property type="entry name" value="IMP_1"/>
    <property type="match status" value="1"/>
</dbReference>
<gene>
    <name evidence="11" type="ORF">SYNPS1DRAFT_14300</name>
</gene>
<evidence type="ECO:0000256" key="8">
    <source>
        <dbReference type="ARBA" id="ARBA00044479"/>
    </source>
</evidence>
<dbReference type="PANTHER" id="PTHR43200">
    <property type="entry name" value="PHOSPHATASE"/>
    <property type="match status" value="1"/>
</dbReference>
<keyword evidence="5" id="KW-0378">Hydrolase</keyword>
<dbReference type="OrthoDB" id="411145at2759"/>
<dbReference type="PRINTS" id="PR00377">
    <property type="entry name" value="IMPHPHTASES"/>
</dbReference>
<dbReference type="GO" id="GO:0046854">
    <property type="term" value="P:phosphatidylinositol phosphate biosynthetic process"/>
    <property type="evidence" value="ECO:0007669"/>
    <property type="project" value="InterPro"/>
</dbReference>
<keyword evidence="4 10" id="KW-0479">Metal-binding</keyword>
<feature type="binding site" evidence="10">
    <location>
        <position position="68"/>
    </location>
    <ligand>
        <name>Mg(2+)</name>
        <dbReference type="ChEBI" id="CHEBI:18420"/>
        <label>1</label>
        <note>catalytic</note>
    </ligand>
</feature>
<dbReference type="EMBL" id="KZ989444">
    <property type="protein sequence ID" value="RKP26366.1"/>
    <property type="molecule type" value="Genomic_DNA"/>
</dbReference>
<comment type="catalytic activity">
    <reaction evidence="9">
        <text>3'-phosphoadenylyl sulfate + H2O = adenosine 5'-phosphosulfate + phosphate</text>
        <dbReference type="Rhea" id="RHEA:77639"/>
        <dbReference type="ChEBI" id="CHEBI:15377"/>
        <dbReference type="ChEBI" id="CHEBI:43474"/>
        <dbReference type="ChEBI" id="CHEBI:58243"/>
        <dbReference type="ChEBI" id="CHEBI:58339"/>
        <dbReference type="EC" id="3.1.3.7"/>
    </reaction>
    <physiologicalReaction direction="left-to-right" evidence="9">
        <dbReference type="Rhea" id="RHEA:77640"/>
    </physiologicalReaction>
</comment>
<evidence type="ECO:0000256" key="9">
    <source>
        <dbReference type="ARBA" id="ARBA00044484"/>
    </source>
</evidence>
<evidence type="ECO:0000256" key="2">
    <source>
        <dbReference type="ARBA" id="ARBA00009759"/>
    </source>
</evidence>
<comment type="similarity">
    <text evidence="2">Belongs to the inositol monophosphatase superfamily.</text>
</comment>
<comment type="catalytic activity">
    <reaction evidence="8">
        <text>adenosine 3',5'-bisphosphate + H2O = AMP + phosphate</text>
        <dbReference type="Rhea" id="RHEA:10040"/>
        <dbReference type="ChEBI" id="CHEBI:15377"/>
        <dbReference type="ChEBI" id="CHEBI:43474"/>
        <dbReference type="ChEBI" id="CHEBI:58343"/>
        <dbReference type="ChEBI" id="CHEBI:456215"/>
        <dbReference type="EC" id="3.1.3.7"/>
    </reaction>
    <physiologicalReaction direction="left-to-right" evidence="8">
        <dbReference type="Rhea" id="RHEA:10041"/>
    </physiologicalReaction>
</comment>
<evidence type="ECO:0000256" key="6">
    <source>
        <dbReference type="ARBA" id="ARBA00022842"/>
    </source>
</evidence>
<dbReference type="GO" id="GO:0000103">
    <property type="term" value="P:sulfate assimilation"/>
    <property type="evidence" value="ECO:0007669"/>
    <property type="project" value="TreeGrafter"/>
</dbReference>
<dbReference type="InterPro" id="IPR051090">
    <property type="entry name" value="Inositol_monoP_superfamily"/>
</dbReference>
<protein>
    <recommendedName>
        <fullName evidence="3">3'(2'),5'-bisphosphate nucleotidase</fullName>
        <ecNumber evidence="3">3.1.3.7</ecNumber>
    </recommendedName>
</protein>
<evidence type="ECO:0000256" key="4">
    <source>
        <dbReference type="ARBA" id="ARBA00022723"/>
    </source>
</evidence>
<dbReference type="EC" id="3.1.3.7" evidence="3"/>
<evidence type="ECO:0000256" key="3">
    <source>
        <dbReference type="ARBA" id="ARBA00012633"/>
    </source>
</evidence>
<dbReference type="InterPro" id="IPR006239">
    <property type="entry name" value="DPNP"/>
</dbReference>
<evidence type="ECO:0000313" key="11">
    <source>
        <dbReference type="EMBL" id="RKP26366.1"/>
    </source>
</evidence>
<organism evidence="11 12">
    <name type="scientific">Syncephalis pseudoplumigaleata</name>
    <dbReference type="NCBI Taxonomy" id="1712513"/>
    <lineage>
        <taxon>Eukaryota</taxon>
        <taxon>Fungi</taxon>
        <taxon>Fungi incertae sedis</taxon>
        <taxon>Zoopagomycota</taxon>
        <taxon>Zoopagomycotina</taxon>
        <taxon>Zoopagomycetes</taxon>
        <taxon>Zoopagales</taxon>
        <taxon>Piptocephalidaceae</taxon>
        <taxon>Syncephalis</taxon>
    </lineage>
</organism>
<feature type="binding site" evidence="10">
    <location>
        <position position="284"/>
    </location>
    <ligand>
        <name>Mg(2+)</name>
        <dbReference type="ChEBI" id="CHEBI:18420"/>
        <label>1</label>
        <note>catalytic</note>
    </ligand>
</feature>
<dbReference type="Pfam" id="PF00459">
    <property type="entry name" value="Inositol_P"/>
    <property type="match status" value="1"/>
</dbReference>
<feature type="binding site" evidence="10">
    <location>
        <position position="130"/>
    </location>
    <ligand>
        <name>Mg(2+)</name>
        <dbReference type="ChEBI" id="CHEBI:18420"/>
        <label>1</label>
        <note>catalytic</note>
    </ligand>
</feature>
<dbReference type="NCBIfam" id="TIGR01330">
    <property type="entry name" value="bisphos_HAL2"/>
    <property type="match status" value="1"/>
</dbReference>
<dbReference type="Proteomes" id="UP000278143">
    <property type="component" value="Unassembled WGS sequence"/>
</dbReference>
<reference evidence="12" key="1">
    <citation type="journal article" date="2018" name="Nat. Microbiol.">
        <title>Leveraging single-cell genomics to expand the fungal tree of life.</title>
        <authorList>
            <person name="Ahrendt S.R."/>
            <person name="Quandt C.A."/>
            <person name="Ciobanu D."/>
            <person name="Clum A."/>
            <person name="Salamov A."/>
            <person name="Andreopoulos B."/>
            <person name="Cheng J.F."/>
            <person name="Woyke T."/>
            <person name="Pelin A."/>
            <person name="Henrissat B."/>
            <person name="Reynolds N.K."/>
            <person name="Benny G.L."/>
            <person name="Smith M.E."/>
            <person name="James T.Y."/>
            <person name="Grigoriev I.V."/>
        </authorList>
    </citation>
    <scope>NUCLEOTIDE SEQUENCE [LARGE SCALE GENOMIC DNA]</scope>
    <source>
        <strain evidence="12">Benny S71-1</strain>
    </source>
</reference>
<dbReference type="CDD" id="cd01517">
    <property type="entry name" value="PAP_phosphatase"/>
    <property type="match status" value="1"/>
</dbReference>
<evidence type="ECO:0000313" key="12">
    <source>
        <dbReference type="Proteomes" id="UP000278143"/>
    </source>
</evidence>
<name>A0A4P9Z1X6_9FUNG</name>